<dbReference type="RefSeq" id="WP_138691831.1">
    <property type="nucleotide sequence ID" value="NZ_JBHSAZ010000014.1"/>
</dbReference>
<dbReference type="InterPro" id="IPR006311">
    <property type="entry name" value="TAT_signal"/>
</dbReference>
<gene>
    <name evidence="2" type="ORF">ETD85_23000</name>
</gene>
<evidence type="ECO:0000313" key="2">
    <source>
        <dbReference type="EMBL" id="TMR32385.1"/>
    </source>
</evidence>
<reference evidence="2 3" key="1">
    <citation type="submission" date="2019-05" db="EMBL/GenBank/DDBJ databases">
        <title>Draft genome sequence of Nonomuraea zeae DSM 100528.</title>
        <authorList>
            <person name="Saricaoglu S."/>
            <person name="Isik K."/>
        </authorList>
    </citation>
    <scope>NUCLEOTIDE SEQUENCE [LARGE SCALE GENOMIC DNA]</scope>
    <source>
        <strain evidence="2 3">DSM 100528</strain>
    </source>
</reference>
<dbReference type="Gene3D" id="2.80.10.50">
    <property type="match status" value="1"/>
</dbReference>
<accession>A0A5S4GHD6</accession>
<evidence type="ECO:0000256" key="1">
    <source>
        <dbReference type="SAM" id="SignalP"/>
    </source>
</evidence>
<protein>
    <recommendedName>
        <fullName evidence="4">Ricin B lectin domain-containing protein</fullName>
    </recommendedName>
</protein>
<dbReference type="AlphaFoldDB" id="A0A5S4GHD6"/>
<sequence>MSSKSTRRPMAMAIAVGALAAVASLAAAPAEAAAPVTGPPVQMIPQNVPQLPPGQGQLVLAAVGTSPGDKVRLEKDLGLRSQRWRFRFNGGSVAQIVNDDSGLCMRGGLDGNVIRLAVCPDFNDLDPSVPELRTFWNDRQRVLNGVVVHRLENVQNTLELTVRDGGAAVGTLLESKPLNGLTNQLFRLKS</sequence>
<feature type="signal peptide" evidence="1">
    <location>
        <begin position="1"/>
        <end position="32"/>
    </location>
</feature>
<evidence type="ECO:0008006" key="4">
    <source>
        <dbReference type="Google" id="ProtNLM"/>
    </source>
</evidence>
<name>A0A5S4GHD6_9ACTN</name>
<keyword evidence="1" id="KW-0732">Signal</keyword>
<dbReference type="SUPFAM" id="SSF50370">
    <property type="entry name" value="Ricin B-like lectins"/>
    <property type="match status" value="1"/>
</dbReference>
<organism evidence="2 3">
    <name type="scientific">Nonomuraea zeae</name>
    <dbReference type="NCBI Taxonomy" id="1642303"/>
    <lineage>
        <taxon>Bacteria</taxon>
        <taxon>Bacillati</taxon>
        <taxon>Actinomycetota</taxon>
        <taxon>Actinomycetes</taxon>
        <taxon>Streptosporangiales</taxon>
        <taxon>Streptosporangiaceae</taxon>
        <taxon>Nonomuraea</taxon>
    </lineage>
</organism>
<dbReference type="InterPro" id="IPR035992">
    <property type="entry name" value="Ricin_B-like_lectins"/>
</dbReference>
<keyword evidence="3" id="KW-1185">Reference proteome</keyword>
<dbReference type="Proteomes" id="UP000306628">
    <property type="component" value="Unassembled WGS sequence"/>
</dbReference>
<dbReference type="CDD" id="cd00161">
    <property type="entry name" value="beta-trefoil_Ricin-like"/>
    <property type="match status" value="1"/>
</dbReference>
<comment type="caution">
    <text evidence="2">The sequence shown here is derived from an EMBL/GenBank/DDBJ whole genome shotgun (WGS) entry which is preliminary data.</text>
</comment>
<feature type="chain" id="PRO_5024452926" description="Ricin B lectin domain-containing protein" evidence="1">
    <location>
        <begin position="33"/>
        <end position="190"/>
    </location>
</feature>
<dbReference type="PROSITE" id="PS51318">
    <property type="entry name" value="TAT"/>
    <property type="match status" value="1"/>
</dbReference>
<evidence type="ECO:0000313" key="3">
    <source>
        <dbReference type="Proteomes" id="UP000306628"/>
    </source>
</evidence>
<dbReference type="EMBL" id="VCKX01000070">
    <property type="protein sequence ID" value="TMR32385.1"/>
    <property type="molecule type" value="Genomic_DNA"/>
</dbReference>
<proteinExistence type="predicted"/>